<organism evidence="8">
    <name type="scientific">gut metagenome</name>
    <dbReference type="NCBI Taxonomy" id="749906"/>
    <lineage>
        <taxon>unclassified sequences</taxon>
        <taxon>metagenomes</taxon>
        <taxon>organismal metagenomes</taxon>
    </lineage>
</organism>
<dbReference type="InterPro" id="IPR014358">
    <property type="entry name" value="Enoyl-ACP_Rdtase_NADH"/>
</dbReference>
<dbReference type="EMBL" id="AMCI01000213">
    <property type="protein sequence ID" value="EJX10297.1"/>
    <property type="molecule type" value="Genomic_DNA"/>
</dbReference>
<dbReference type="Pfam" id="PF13561">
    <property type="entry name" value="adh_short_C2"/>
    <property type="match status" value="1"/>
</dbReference>
<dbReference type="SUPFAM" id="SSF51735">
    <property type="entry name" value="NAD(P)-binding Rossmann-fold domains"/>
    <property type="match status" value="1"/>
</dbReference>
<name>J9GPV8_9ZZZZ</name>
<evidence type="ECO:0000256" key="5">
    <source>
        <dbReference type="ARBA" id="ARBA00023002"/>
    </source>
</evidence>
<evidence type="ECO:0000256" key="7">
    <source>
        <dbReference type="ARBA" id="ARBA00023160"/>
    </source>
</evidence>
<keyword evidence="5" id="KW-0560">Oxidoreductase</keyword>
<dbReference type="InterPro" id="IPR002347">
    <property type="entry name" value="SDR_fam"/>
</dbReference>
<keyword evidence="4" id="KW-0276">Fatty acid metabolism</keyword>
<sequence length="348" mass="38765">MRYNPCTQHSEHDLTGVKFGQTAHVSYFRAELLNRAALSSLSKRMRQKYGPQIQPLTIPIYIVMTHNLLQGKRGIIFGALNEDSIAWKVAVKAAQEGAQITLSNTPMALRMGTLDKLAEQIGATVIPADATSVEDLEKVFAQSMEVLGGKVDFVLHSIGMSPNVRKHRRYDDLDYGYLQKTLDISAISFHKMLQVAKKMDAIAEYGSVIALSYVAAQRTFFGYNDMADAKSMLESIARSFGYIYGREKHVRINTISQSPTATTAGKGIKDMDNLMDFADKMSPLGNANAEECADYCVMMFSDFTRKVTMQNLYHDGGFSCMGMSLRAMNQYAKDLKPYEDENGKVIYG</sequence>
<dbReference type="Gene3D" id="3.40.50.720">
    <property type="entry name" value="NAD(P)-binding Rossmann-like Domain"/>
    <property type="match status" value="1"/>
</dbReference>
<keyword evidence="6" id="KW-0443">Lipid metabolism</keyword>
<comment type="caution">
    <text evidence="8">The sequence shown here is derived from an EMBL/GenBank/DDBJ whole genome shotgun (WGS) entry which is preliminary data.</text>
</comment>
<evidence type="ECO:0000256" key="3">
    <source>
        <dbReference type="ARBA" id="ARBA00022516"/>
    </source>
</evidence>
<comment type="pathway">
    <text evidence="1">Lipid metabolism.</text>
</comment>
<dbReference type="GO" id="GO:0004318">
    <property type="term" value="F:enoyl-[acyl-carrier-protein] reductase (NADH) activity"/>
    <property type="evidence" value="ECO:0007669"/>
    <property type="project" value="InterPro"/>
</dbReference>
<protein>
    <submittedName>
        <fullName evidence="8">Enoyl-[acyl-carrier-protein] reductase</fullName>
    </submittedName>
</protein>
<evidence type="ECO:0000256" key="1">
    <source>
        <dbReference type="ARBA" id="ARBA00005189"/>
    </source>
</evidence>
<evidence type="ECO:0000256" key="4">
    <source>
        <dbReference type="ARBA" id="ARBA00022832"/>
    </source>
</evidence>
<proteinExistence type="inferred from homology"/>
<dbReference type="CDD" id="cd05372">
    <property type="entry name" value="ENR_SDR"/>
    <property type="match status" value="1"/>
</dbReference>
<dbReference type="AlphaFoldDB" id="J9GPV8"/>
<evidence type="ECO:0000256" key="6">
    <source>
        <dbReference type="ARBA" id="ARBA00023098"/>
    </source>
</evidence>
<keyword evidence="7" id="KW-0275">Fatty acid biosynthesis</keyword>
<reference evidence="8" key="1">
    <citation type="journal article" date="2012" name="PLoS ONE">
        <title>Gene sets for utilization of primary and secondary nutrition supplies in the distal gut of endangered iberian lynx.</title>
        <authorList>
            <person name="Alcaide M."/>
            <person name="Messina E."/>
            <person name="Richter M."/>
            <person name="Bargiela R."/>
            <person name="Peplies J."/>
            <person name="Huws S.A."/>
            <person name="Newbold C.J."/>
            <person name="Golyshin P.N."/>
            <person name="Simon M.A."/>
            <person name="Lopez G."/>
            <person name="Yakimov M.M."/>
            <person name="Ferrer M."/>
        </authorList>
    </citation>
    <scope>NUCLEOTIDE SEQUENCE</scope>
</reference>
<keyword evidence="3" id="KW-0444">Lipid biosynthesis</keyword>
<dbReference type="GO" id="GO:0006633">
    <property type="term" value="P:fatty acid biosynthetic process"/>
    <property type="evidence" value="ECO:0007669"/>
    <property type="project" value="UniProtKB-KW"/>
</dbReference>
<dbReference type="InterPro" id="IPR036291">
    <property type="entry name" value="NAD(P)-bd_dom_sf"/>
</dbReference>
<evidence type="ECO:0000256" key="2">
    <source>
        <dbReference type="ARBA" id="ARBA00009233"/>
    </source>
</evidence>
<dbReference type="PANTHER" id="PTHR43159:SF2">
    <property type="entry name" value="ENOYL-[ACYL-CARRIER-PROTEIN] REDUCTASE [NADH], CHLOROPLASTIC"/>
    <property type="match status" value="1"/>
</dbReference>
<gene>
    <name evidence="8" type="ORF">EVA_01540</name>
</gene>
<evidence type="ECO:0000313" key="8">
    <source>
        <dbReference type="EMBL" id="EJX10297.1"/>
    </source>
</evidence>
<dbReference type="PANTHER" id="PTHR43159">
    <property type="entry name" value="ENOYL-[ACYL-CARRIER-PROTEIN] REDUCTASE"/>
    <property type="match status" value="1"/>
</dbReference>
<accession>J9GPV8</accession>
<comment type="similarity">
    <text evidence="2">Belongs to the short-chain dehydrogenases/reductases (SDR) family. FabI subfamily.</text>
</comment>